<name>A0A2W5SZP0_9BACT</name>
<gene>
    <name evidence="2" type="primary">csx17</name>
    <name evidence="2" type="ORF">DI536_25500</name>
</gene>
<organism evidence="2 3">
    <name type="scientific">Archangium gephyra</name>
    <dbReference type="NCBI Taxonomy" id="48"/>
    <lineage>
        <taxon>Bacteria</taxon>
        <taxon>Pseudomonadati</taxon>
        <taxon>Myxococcota</taxon>
        <taxon>Myxococcia</taxon>
        <taxon>Myxococcales</taxon>
        <taxon>Cystobacterineae</taxon>
        <taxon>Archangiaceae</taxon>
        <taxon>Archangium</taxon>
    </lineage>
</organism>
<accession>A0A2W5SZP0</accession>
<reference evidence="2 3" key="1">
    <citation type="submission" date="2017-08" db="EMBL/GenBank/DDBJ databases">
        <title>Infants hospitalized years apart are colonized by the same room-sourced microbial strains.</title>
        <authorList>
            <person name="Brooks B."/>
            <person name="Olm M.R."/>
            <person name="Firek B.A."/>
            <person name="Baker R."/>
            <person name="Thomas B.C."/>
            <person name="Morowitz M.J."/>
            <person name="Banfield J.F."/>
        </authorList>
    </citation>
    <scope>NUCLEOTIDE SEQUENCE [LARGE SCALE GENOMIC DNA]</scope>
    <source>
        <strain evidence="2">S2_003_000_R2_14</strain>
    </source>
</reference>
<dbReference type="Proteomes" id="UP000249061">
    <property type="component" value="Unassembled WGS sequence"/>
</dbReference>
<dbReference type="NCBIfam" id="TIGR04113">
    <property type="entry name" value="cas_csx17"/>
    <property type="match status" value="1"/>
</dbReference>
<feature type="compositionally biased region" description="Basic and acidic residues" evidence="1">
    <location>
        <begin position="90"/>
        <end position="103"/>
    </location>
</feature>
<evidence type="ECO:0000256" key="1">
    <source>
        <dbReference type="SAM" id="MobiDB-lite"/>
    </source>
</evidence>
<evidence type="ECO:0000313" key="2">
    <source>
        <dbReference type="EMBL" id="PZR08262.1"/>
    </source>
</evidence>
<feature type="region of interest" description="Disordered" evidence="1">
    <location>
        <begin position="80"/>
        <end position="103"/>
    </location>
</feature>
<comment type="caution">
    <text evidence="2">The sequence shown here is derived from an EMBL/GenBank/DDBJ whole genome shotgun (WGS) entry which is preliminary data.</text>
</comment>
<sequence>MSTPRVLCVGLQPEPLAAYLGALGILRMLNSSGHTVRGAFSPEGFFLEGIAREALLDFVLTRWKPSIVLSPWNNASGFYAAPKPKKGEKRARSDDETDAKNAKGKKIREALNRVVDCDDSRFDVLSRAIASIRSRVTARNAPNDADKARFIAQLRAWLPDDALQWVDAAAVISNDKSTMMPLLGSGANEGPLDHAGRYVLSVVEMLLSNEQQTSRRLLESALFGTTATGLSKQSVGQASPGSAGGFNTGPGFETKDMPNNPWAFVFFIEGSMTWVSGLASKQVGEASGYTFAVSPFTVRHVAAGYASAGRAEDDSRKVRAEIWAPIWTRSATIAEITRFIAEGRVDVQSRQGQARRATDSLDFAEAVGSLGTGRGVQSFIRYTIVKRRGDNYLATPVGRLSVIHRTEIDLLRQLDAQLGTLDSFLGKFKGDGPPAHLVSLRRSVSDAHFDVATRGGPDAMRRIVRALGALERVLSKRDTARPPKLSRPLGGLGGNWVAACGDSAEVRLAASLASLRATGGAGPLRANVAAIDPKKESEYAKGGNQQAWFGANLTTRLAHVLKRRLLDAENTDAHDTRNPTWGTRPVSLSDIGGFFEPGAVDEQALEDLLFGFTWVNHSDADGTSENARPHAMPPPREYALLKLLFLPNGLTLHEGRPPIRLRPPAALVPLLISGRVDDAIAVARSQLRARGLRPRRLDRLGRIDAAFGGRLAASLLFPMFQTRSLVEDALLSDPSEENHDAQ</sequence>
<dbReference type="EMBL" id="QFQP01000026">
    <property type="protein sequence ID" value="PZR08262.1"/>
    <property type="molecule type" value="Genomic_DNA"/>
</dbReference>
<proteinExistence type="predicted"/>
<dbReference type="AlphaFoldDB" id="A0A2W5SZP0"/>
<evidence type="ECO:0000313" key="3">
    <source>
        <dbReference type="Proteomes" id="UP000249061"/>
    </source>
</evidence>
<protein>
    <submittedName>
        <fullName evidence="2">Type I-U CRISPR-associated protein Csx17</fullName>
    </submittedName>
</protein>
<dbReference type="InterPro" id="IPR026483">
    <property type="entry name" value="Cas_Csx17"/>
</dbReference>